<protein>
    <submittedName>
        <fullName evidence="1">Uncharacterized protein</fullName>
    </submittedName>
</protein>
<comment type="caution">
    <text evidence="1">The sequence shown here is derived from an EMBL/GenBank/DDBJ whole genome shotgun (WGS) entry which is preliminary data.</text>
</comment>
<name>A0ACC0XV06_9ROSI</name>
<dbReference type="Proteomes" id="UP001163603">
    <property type="component" value="Chromosome 10"/>
</dbReference>
<organism evidence="1 2">
    <name type="scientific">Pistacia integerrima</name>
    <dbReference type="NCBI Taxonomy" id="434235"/>
    <lineage>
        <taxon>Eukaryota</taxon>
        <taxon>Viridiplantae</taxon>
        <taxon>Streptophyta</taxon>
        <taxon>Embryophyta</taxon>
        <taxon>Tracheophyta</taxon>
        <taxon>Spermatophyta</taxon>
        <taxon>Magnoliopsida</taxon>
        <taxon>eudicotyledons</taxon>
        <taxon>Gunneridae</taxon>
        <taxon>Pentapetalae</taxon>
        <taxon>rosids</taxon>
        <taxon>malvids</taxon>
        <taxon>Sapindales</taxon>
        <taxon>Anacardiaceae</taxon>
        <taxon>Pistacia</taxon>
    </lineage>
</organism>
<reference evidence="2" key="1">
    <citation type="journal article" date="2023" name="G3 (Bethesda)">
        <title>Genome assembly and association tests identify interacting loci associated with vigor, precocity, and sex in interspecific pistachio rootstocks.</title>
        <authorList>
            <person name="Palmer W."/>
            <person name="Jacygrad E."/>
            <person name="Sagayaradj S."/>
            <person name="Cavanaugh K."/>
            <person name="Han R."/>
            <person name="Bertier L."/>
            <person name="Beede B."/>
            <person name="Kafkas S."/>
            <person name="Golino D."/>
            <person name="Preece J."/>
            <person name="Michelmore R."/>
        </authorList>
    </citation>
    <scope>NUCLEOTIDE SEQUENCE [LARGE SCALE GENOMIC DNA]</scope>
</reference>
<dbReference type="EMBL" id="CM047745">
    <property type="protein sequence ID" value="KAJ0024729.1"/>
    <property type="molecule type" value="Genomic_DNA"/>
</dbReference>
<sequence length="46" mass="5093">MHAPYNGSDDIMIGDRSSLSIIYTSSSSLKTSHNTFQLNNVLCFLL</sequence>
<evidence type="ECO:0000313" key="2">
    <source>
        <dbReference type="Proteomes" id="UP001163603"/>
    </source>
</evidence>
<evidence type="ECO:0000313" key="1">
    <source>
        <dbReference type="EMBL" id="KAJ0024729.1"/>
    </source>
</evidence>
<gene>
    <name evidence="1" type="ORF">Pint_07565</name>
</gene>
<proteinExistence type="predicted"/>
<keyword evidence="2" id="KW-1185">Reference proteome</keyword>
<accession>A0ACC0XV06</accession>